<dbReference type="GO" id="GO:0005783">
    <property type="term" value="C:endoplasmic reticulum"/>
    <property type="evidence" value="ECO:0007669"/>
    <property type="project" value="TreeGrafter"/>
</dbReference>
<dbReference type="GO" id="GO:0044695">
    <property type="term" value="C:Dsc E3 ubiquitin ligase complex"/>
    <property type="evidence" value="ECO:0007669"/>
    <property type="project" value="InterPro"/>
</dbReference>
<dbReference type="AlphaFoldDB" id="A0A5C3QV39"/>
<dbReference type="PANTHER" id="PTHR39405:SF1">
    <property type="entry name" value="DSC E3 UBIQUITIN LIGASE COMPLEX SUBUNIT 4"/>
    <property type="match status" value="1"/>
</dbReference>
<evidence type="ECO:0000313" key="3">
    <source>
        <dbReference type="EMBL" id="TFL04361.1"/>
    </source>
</evidence>
<dbReference type="InterPro" id="IPR013715">
    <property type="entry name" value="DUF1746"/>
</dbReference>
<organism evidence="3 4">
    <name type="scientific">Pterulicium gracile</name>
    <dbReference type="NCBI Taxonomy" id="1884261"/>
    <lineage>
        <taxon>Eukaryota</taxon>
        <taxon>Fungi</taxon>
        <taxon>Dikarya</taxon>
        <taxon>Basidiomycota</taxon>
        <taxon>Agaricomycotina</taxon>
        <taxon>Agaricomycetes</taxon>
        <taxon>Agaricomycetidae</taxon>
        <taxon>Agaricales</taxon>
        <taxon>Pleurotineae</taxon>
        <taxon>Pterulaceae</taxon>
        <taxon>Pterulicium</taxon>
    </lineage>
</organism>
<feature type="compositionally biased region" description="Basic and acidic residues" evidence="1">
    <location>
        <begin position="188"/>
        <end position="206"/>
    </location>
</feature>
<dbReference type="OrthoDB" id="5428737at2759"/>
<protein>
    <recommendedName>
        <fullName evidence="2">DUF1746 domain-containing protein</fullName>
    </recommendedName>
</protein>
<dbReference type="GO" id="GO:0032933">
    <property type="term" value="P:SREBP signaling pathway"/>
    <property type="evidence" value="ECO:0007669"/>
    <property type="project" value="InterPro"/>
</dbReference>
<feature type="region of interest" description="Disordered" evidence="1">
    <location>
        <begin position="178"/>
        <end position="216"/>
    </location>
</feature>
<keyword evidence="4" id="KW-1185">Reference proteome</keyword>
<accession>A0A5C3QV39</accession>
<dbReference type="InterPro" id="IPR038967">
    <property type="entry name" value="Dsc4-like"/>
</dbReference>
<feature type="compositionally biased region" description="Gly residues" evidence="1">
    <location>
        <begin position="324"/>
        <end position="336"/>
    </location>
</feature>
<dbReference type="EMBL" id="ML178818">
    <property type="protein sequence ID" value="TFL04361.1"/>
    <property type="molecule type" value="Genomic_DNA"/>
</dbReference>
<evidence type="ECO:0000259" key="2">
    <source>
        <dbReference type="Pfam" id="PF08508"/>
    </source>
</evidence>
<gene>
    <name evidence="3" type="ORF">BDV98DRAFT_601842</name>
</gene>
<proteinExistence type="predicted"/>
<sequence length="342" mass="37236">MSSDAPKPSKVYAQRQHIISSLSLLIQQLLMTNYFLSPSLFILVCRLVAQVQCARPRSIDTSRTLRFFWGIAILCNAPALYSHARHGPSSGKAVILDFVGLLYTPSKIQVVTLDFMIIGLQLLLTTFAYEIHTSQFSPSSGVRDPLLPLLPPRTPSPFRHPSYHLSDDPERQTLFASHSEDDLDDVDLEKVPPRSDFARQLDEDKERHRRRQEESDEDGYVLDLRLQTVIQRLSASAPAIWNGSSSAHTPLLPVTSTGNTSTPSSDATSQVPTTPRPGGGLRGSTPSPTRPPPGGMSWSAMLRNHQAAGAMGRRRLLEELENGLGVGGGGAGGEGDGPPRTS</sequence>
<dbReference type="Proteomes" id="UP000305067">
    <property type="component" value="Unassembled WGS sequence"/>
</dbReference>
<feature type="domain" description="DUF1746" evidence="2">
    <location>
        <begin position="21"/>
        <end position="123"/>
    </location>
</feature>
<dbReference type="Pfam" id="PF08508">
    <property type="entry name" value="DUF1746"/>
    <property type="match status" value="1"/>
</dbReference>
<feature type="compositionally biased region" description="Polar residues" evidence="1">
    <location>
        <begin position="242"/>
        <end position="271"/>
    </location>
</feature>
<dbReference type="PANTHER" id="PTHR39405">
    <property type="entry name" value="DSC E3 UBIQUITIN LIGASE COMPLEX SUBUNIT 4"/>
    <property type="match status" value="1"/>
</dbReference>
<feature type="region of interest" description="Disordered" evidence="1">
    <location>
        <begin position="240"/>
        <end position="342"/>
    </location>
</feature>
<evidence type="ECO:0000313" key="4">
    <source>
        <dbReference type="Proteomes" id="UP000305067"/>
    </source>
</evidence>
<evidence type="ECO:0000256" key="1">
    <source>
        <dbReference type="SAM" id="MobiDB-lite"/>
    </source>
</evidence>
<reference evidence="3 4" key="1">
    <citation type="journal article" date="2019" name="Nat. Ecol. Evol.">
        <title>Megaphylogeny resolves global patterns of mushroom evolution.</title>
        <authorList>
            <person name="Varga T."/>
            <person name="Krizsan K."/>
            <person name="Foldi C."/>
            <person name="Dima B."/>
            <person name="Sanchez-Garcia M."/>
            <person name="Sanchez-Ramirez S."/>
            <person name="Szollosi G.J."/>
            <person name="Szarkandi J.G."/>
            <person name="Papp V."/>
            <person name="Albert L."/>
            <person name="Andreopoulos W."/>
            <person name="Angelini C."/>
            <person name="Antonin V."/>
            <person name="Barry K.W."/>
            <person name="Bougher N.L."/>
            <person name="Buchanan P."/>
            <person name="Buyck B."/>
            <person name="Bense V."/>
            <person name="Catcheside P."/>
            <person name="Chovatia M."/>
            <person name="Cooper J."/>
            <person name="Damon W."/>
            <person name="Desjardin D."/>
            <person name="Finy P."/>
            <person name="Geml J."/>
            <person name="Haridas S."/>
            <person name="Hughes K."/>
            <person name="Justo A."/>
            <person name="Karasinski D."/>
            <person name="Kautmanova I."/>
            <person name="Kiss B."/>
            <person name="Kocsube S."/>
            <person name="Kotiranta H."/>
            <person name="LaButti K.M."/>
            <person name="Lechner B.E."/>
            <person name="Liimatainen K."/>
            <person name="Lipzen A."/>
            <person name="Lukacs Z."/>
            <person name="Mihaltcheva S."/>
            <person name="Morgado L.N."/>
            <person name="Niskanen T."/>
            <person name="Noordeloos M.E."/>
            <person name="Ohm R.A."/>
            <person name="Ortiz-Santana B."/>
            <person name="Ovrebo C."/>
            <person name="Racz N."/>
            <person name="Riley R."/>
            <person name="Savchenko A."/>
            <person name="Shiryaev A."/>
            <person name="Soop K."/>
            <person name="Spirin V."/>
            <person name="Szebenyi C."/>
            <person name="Tomsovsky M."/>
            <person name="Tulloss R.E."/>
            <person name="Uehling J."/>
            <person name="Grigoriev I.V."/>
            <person name="Vagvolgyi C."/>
            <person name="Papp T."/>
            <person name="Martin F.M."/>
            <person name="Miettinen O."/>
            <person name="Hibbett D.S."/>
            <person name="Nagy L.G."/>
        </authorList>
    </citation>
    <scope>NUCLEOTIDE SEQUENCE [LARGE SCALE GENOMIC DNA]</scope>
    <source>
        <strain evidence="3 4">CBS 309.79</strain>
    </source>
</reference>
<name>A0A5C3QV39_9AGAR</name>